<comment type="subcellular location">
    <subcellularLocation>
        <location evidence="2">Cytoplasm</location>
    </subcellularLocation>
    <subcellularLocation>
        <location evidence="1">Nucleus</location>
    </subcellularLocation>
</comment>
<dbReference type="EMBL" id="ASPP01002634">
    <property type="protein sequence ID" value="ETO34370.1"/>
    <property type="molecule type" value="Genomic_DNA"/>
</dbReference>
<name>X6P788_RETFI</name>
<dbReference type="AlphaFoldDB" id="X6P788"/>
<dbReference type="GO" id="GO:0031047">
    <property type="term" value="P:regulatory ncRNA-mediated gene silencing"/>
    <property type="evidence" value="ECO:0007669"/>
    <property type="project" value="UniProtKB-KW"/>
</dbReference>
<dbReference type="GO" id="GO:0030014">
    <property type="term" value="C:CCR4-NOT complex"/>
    <property type="evidence" value="ECO:0007669"/>
    <property type="project" value="InterPro"/>
</dbReference>
<dbReference type="OrthoDB" id="10265389at2759"/>
<evidence type="ECO:0000256" key="7">
    <source>
        <dbReference type="ARBA" id="ARBA00023158"/>
    </source>
</evidence>
<comment type="similarity">
    <text evidence="3">Belongs to the CNOT11 family.</text>
</comment>
<sequence>MQELRWCFLDEESKLLWDNGSGEKKEPVVTELAQLALKQPLLEEQIALFKSEIEKTDSKDLSSKIMDECGLTPDTLPQLVAHNVPIVTYLFQKLTDTPYINSYYDVLIKLDVSQSQIALPSMELVNELVAVVNVKKEYICAYISNCIKECENIKDPFFQTRLVRLLCVFVQKLLYIKLISIKDVSGEIETFCLEFSRIKEAQKLYQSVKKGYVQSSEISRGAGNENSPLDGHLEDENKEKESSGTNNEEQKLE</sequence>
<feature type="region of interest" description="Disordered" evidence="10">
    <location>
        <begin position="218"/>
        <end position="253"/>
    </location>
</feature>
<dbReference type="PANTHER" id="PTHR15975">
    <property type="entry name" value="CCR4-NOT TRANSCRIPTION COMPLEX SUBUNIT 11"/>
    <property type="match status" value="1"/>
</dbReference>
<dbReference type="PANTHER" id="PTHR15975:SF0">
    <property type="entry name" value="CCR4-NOT TRANSCRIPTION COMPLEX SUBUNIT 11"/>
    <property type="match status" value="1"/>
</dbReference>
<evidence type="ECO:0000256" key="2">
    <source>
        <dbReference type="ARBA" id="ARBA00004496"/>
    </source>
</evidence>
<evidence type="ECO:0000256" key="5">
    <source>
        <dbReference type="ARBA" id="ARBA00022490"/>
    </source>
</evidence>
<evidence type="ECO:0000256" key="4">
    <source>
        <dbReference type="ARBA" id="ARBA00014872"/>
    </source>
</evidence>
<dbReference type="GO" id="GO:0005634">
    <property type="term" value="C:nucleus"/>
    <property type="evidence" value="ECO:0007669"/>
    <property type="project" value="UniProtKB-SubCell"/>
</dbReference>
<evidence type="ECO:0000256" key="3">
    <source>
        <dbReference type="ARBA" id="ARBA00008030"/>
    </source>
</evidence>
<evidence type="ECO:0000256" key="9">
    <source>
        <dbReference type="ARBA" id="ARBA00023242"/>
    </source>
</evidence>
<evidence type="ECO:0000256" key="10">
    <source>
        <dbReference type="SAM" id="MobiDB-lite"/>
    </source>
</evidence>
<organism evidence="11 12">
    <name type="scientific">Reticulomyxa filosa</name>
    <dbReference type="NCBI Taxonomy" id="46433"/>
    <lineage>
        <taxon>Eukaryota</taxon>
        <taxon>Sar</taxon>
        <taxon>Rhizaria</taxon>
        <taxon>Retaria</taxon>
        <taxon>Foraminifera</taxon>
        <taxon>Monothalamids</taxon>
        <taxon>Reticulomyxidae</taxon>
        <taxon>Reticulomyxa</taxon>
    </lineage>
</organism>
<evidence type="ECO:0000313" key="12">
    <source>
        <dbReference type="Proteomes" id="UP000023152"/>
    </source>
</evidence>
<gene>
    <name evidence="11" type="ORF">RFI_02717</name>
</gene>
<dbReference type="Pfam" id="PF10155">
    <property type="entry name" value="CNOT11"/>
    <property type="match status" value="1"/>
</dbReference>
<feature type="compositionally biased region" description="Basic and acidic residues" evidence="10">
    <location>
        <begin position="231"/>
        <end position="253"/>
    </location>
</feature>
<keyword evidence="9" id="KW-0539">Nucleus</keyword>
<comment type="caution">
    <text evidence="11">The sequence shown here is derived from an EMBL/GenBank/DDBJ whole genome shotgun (WGS) entry which is preliminary data.</text>
</comment>
<proteinExistence type="inferred from homology"/>
<keyword evidence="8" id="KW-0804">Transcription</keyword>
<protein>
    <recommendedName>
        <fullName evidence="4">CCR4-NOT transcription complex subunit 11</fullName>
    </recommendedName>
</protein>
<evidence type="ECO:0000256" key="8">
    <source>
        <dbReference type="ARBA" id="ARBA00023163"/>
    </source>
</evidence>
<keyword evidence="5" id="KW-0963">Cytoplasm</keyword>
<dbReference type="InterPro" id="IPR019312">
    <property type="entry name" value="CNOT11"/>
</dbReference>
<evidence type="ECO:0000256" key="6">
    <source>
        <dbReference type="ARBA" id="ARBA00023015"/>
    </source>
</evidence>
<keyword evidence="6" id="KW-0805">Transcription regulation</keyword>
<dbReference type="Proteomes" id="UP000023152">
    <property type="component" value="Unassembled WGS sequence"/>
</dbReference>
<keyword evidence="12" id="KW-1185">Reference proteome</keyword>
<reference evidence="11 12" key="1">
    <citation type="journal article" date="2013" name="Curr. Biol.">
        <title>The Genome of the Foraminiferan Reticulomyxa filosa.</title>
        <authorList>
            <person name="Glockner G."/>
            <person name="Hulsmann N."/>
            <person name="Schleicher M."/>
            <person name="Noegel A.A."/>
            <person name="Eichinger L."/>
            <person name="Gallinger C."/>
            <person name="Pawlowski J."/>
            <person name="Sierra R."/>
            <person name="Euteneuer U."/>
            <person name="Pillet L."/>
            <person name="Moustafa A."/>
            <person name="Platzer M."/>
            <person name="Groth M."/>
            <person name="Szafranski K."/>
            <person name="Schliwa M."/>
        </authorList>
    </citation>
    <scope>NUCLEOTIDE SEQUENCE [LARGE SCALE GENOMIC DNA]</scope>
</reference>
<keyword evidence="7" id="KW-0943">RNA-mediated gene silencing</keyword>
<evidence type="ECO:0000313" key="11">
    <source>
        <dbReference type="EMBL" id="ETO34370.1"/>
    </source>
</evidence>
<evidence type="ECO:0000256" key="1">
    <source>
        <dbReference type="ARBA" id="ARBA00004123"/>
    </source>
</evidence>
<dbReference type="GO" id="GO:0005737">
    <property type="term" value="C:cytoplasm"/>
    <property type="evidence" value="ECO:0007669"/>
    <property type="project" value="UniProtKB-SubCell"/>
</dbReference>
<accession>X6P788</accession>